<organism evidence="2 3">
    <name type="scientific">Chlorella ohadii</name>
    <dbReference type="NCBI Taxonomy" id="2649997"/>
    <lineage>
        <taxon>Eukaryota</taxon>
        <taxon>Viridiplantae</taxon>
        <taxon>Chlorophyta</taxon>
        <taxon>core chlorophytes</taxon>
        <taxon>Trebouxiophyceae</taxon>
        <taxon>Chlorellales</taxon>
        <taxon>Chlorellaceae</taxon>
        <taxon>Chlorella clade</taxon>
        <taxon>Chlorella</taxon>
    </lineage>
</organism>
<comment type="caution">
    <text evidence="2">The sequence shown here is derived from an EMBL/GenBank/DDBJ whole genome shotgun (WGS) entry which is preliminary data.</text>
</comment>
<keyword evidence="3" id="KW-1185">Reference proteome</keyword>
<evidence type="ECO:0000313" key="2">
    <source>
        <dbReference type="EMBL" id="KAI7835526.1"/>
    </source>
</evidence>
<dbReference type="InterPro" id="IPR011333">
    <property type="entry name" value="SKP1/BTB/POZ_sf"/>
</dbReference>
<evidence type="ECO:0008006" key="4">
    <source>
        <dbReference type="Google" id="ProtNLM"/>
    </source>
</evidence>
<gene>
    <name evidence="2" type="ORF">COHA_010572</name>
</gene>
<reference evidence="2" key="1">
    <citation type="submission" date="2020-11" db="EMBL/GenBank/DDBJ databases">
        <title>Chlorella ohadii genome sequencing and assembly.</title>
        <authorList>
            <person name="Murik O."/>
            <person name="Treves H."/>
            <person name="Kedem I."/>
            <person name="Shotland Y."/>
            <person name="Kaplan A."/>
        </authorList>
    </citation>
    <scope>NUCLEOTIDE SEQUENCE</scope>
    <source>
        <strain evidence="2">1</strain>
    </source>
</reference>
<protein>
    <recommendedName>
        <fullName evidence="4">BTB domain-containing protein</fullName>
    </recommendedName>
</protein>
<dbReference type="Gene3D" id="3.30.710.10">
    <property type="entry name" value="Potassium Channel Kv1.1, Chain A"/>
    <property type="match status" value="1"/>
</dbReference>
<dbReference type="EMBL" id="JADXDR010000253">
    <property type="protein sequence ID" value="KAI7835526.1"/>
    <property type="molecule type" value="Genomic_DNA"/>
</dbReference>
<proteinExistence type="predicted"/>
<sequence length="407" mass="44911">MTKPEPTRLEDRFEADGLHYLGGESRLELLRQADVLLEGGGFTLPTHRCILSKGSKVLAALFESVPPARECSEPAPAKRQRVDDGSGDSLGVPASGTLAACTVLRTPFSDFTKPTVVLLLHLLYNSHRAGRVARFAVGKPSLVSELMRLCDALDAPRALRQLDAGLEAALQQPGDTLDCSDEEEGDALTEPDWDVDSELFLLDTLLFAERWREQCPRWFGAAAARLGACLMDVANFEQTRMPMQALLQQPELLGRVQDPAPAFQFMRNLRASMSGVLKCLYQPNGETSALTTMTQGRQAWQLSVAIPQDRSNLYLTVKRGRGFEIFHKWSGYRQLAIRAQVLSSSGHDVITEHALEFGHAELRGRESLRSATPLVSVADLEDDQKGLLSDRQEIAIQLQVQVTCLDM</sequence>
<feature type="region of interest" description="Disordered" evidence="1">
    <location>
        <begin position="69"/>
        <end position="89"/>
    </location>
</feature>
<dbReference type="AlphaFoldDB" id="A0AAD5DF49"/>
<dbReference type="Proteomes" id="UP001205105">
    <property type="component" value="Unassembled WGS sequence"/>
</dbReference>
<name>A0AAD5DF49_9CHLO</name>
<evidence type="ECO:0000313" key="3">
    <source>
        <dbReference type="Proteomes" id="UP001205105"/>
    </source>
</evidence>
<accession>A0AAD5DF49</accession>
<evidence type="ECO:0000256" key="1">
    <source>
        <dbReference type="SAM" id="MobiDB-lite"/>
    </source>
</evidence>